<organism evidence="2 3">
    <name type="scientific">Colocasia esculenta</name>
    <name type="common">Wild taro</name>
    <name type="synonym">Arum esculentum</name>
    <dbReference type="NCBI Taxonomy" id="4460"/>
    <lineage>
        <taxon>Eukaryota</taxon>
        <taxon>Viridiplantae</taxon>
        <taxon>Streptophyta</taxon>
        <taxon>Embryophyta</taxon>
        <taxon>Tracheophyta</taxon>
        <taxon>Spermatophyta</taxon>
        <taxon>Magnoliopsida</taxon>
        <taxon>Liliopsida</taxon>
        <taxon>Araceae</taxon>
        <taxon>Aroideae</taxon>
        <taxon>Colocasieae</taxon>
        <taxon>Colocasia</taxon>
    </lineage>
</organism>
<gene>
    <name evidence="2" type="ORF">Taro_005756</name>
</gene>
<reference evidence="2" key="1">
    <citation type="submission" date="2017-07" db="EMBL/GenBank/DDBJ databases">
        <title>Taro Niue Genome Assembly and Annotation.</title>
        <authorList>
            <person name="Atibalentja N."/>
            <person name="Keating K."/>
            <person name="Fields C.J."/>
        </authorList>
    </citation>
    <scope>NUCLEOTIDE SEQUENCE</scope>
    <source>
        <strain evidence="2">Niue_2</strain>
        <tissue evidence="2">Leaf</tissue>
    </source>
</reference>
<evidence type="ECO:0000313" key="3">
    <source>
        <dbReference type="Proteomes" id="UP000652761"/>
    </source>
</evidence>
<dbReference type="PANTHER" id="PTHR15830:SF10">
    <property type="entry name" value="TELOMERE LENGTH REGULATION PROTEIN TEL2 HOMOLOG"/>
    <property type="match status" value="1"/>
</dbReference>
<name>A0A843TYR4_COLES</name>
<dbReference type="GO" id="GO:0042162">
    <property type="term" value="F:telomeric DNA binding"/>
    <property type="evidence" value="ECO:0007669"/>
    <property type="project" value="TreeGrafter"/>
</dbReference>
<dbReference type="GO" id="GO:0051879">
    <property type="term" value="F:Hsp90 protein binding"/>
    <property type="evidence" value="ECO:0007669"/>
    <property type="project" value="TreeGrafter"/>
</dbReference>
<evidence type="ECO:0000313" key="2">
    <source>
        <dbReference type="EMBL" id="MQL73409.1"/>
    </source>
</evidence>
<keyword evidence="3" id="KW-1185">Reference proteome</keyword>
<dbReference type="GO" id="GO:0051083">
    <property type="term" value="P:'de novo' cotranslational protein folding"/>
    <property type="evidence" value="ECO:0007669"/>
    <property type="project" value="TreeGrafter"/>
</dbReference>
<dbReference type="OrthoDB" id="10258062at2759"/>
<dbReference type="EMBL" id="NMUH01000165">
    <property type="protein sequence ID" value="MQL73409.1"/>
    <property type="molecule type" value="Genomic_DNA"/>
</dbReference>
<protein>
    <submittedName>
        <fullName evidence="2">Uncharacterized protein</fullName>
    </submittedName>
</protein>
<sequence length="229" mass="25046">MPYSLQILNALWIHQIINAPGEGKHTRVPLSRRDESKEEEEGVACVGVGMEGEEEHGGNGKMRGRRSKEDKLQTLLLDKVGEVASAVGAAHRVDDVVCALHSLAVLLFPVDSVLVAGCLDERCRSQVLGVGVSIEVERDECRRAFYQGAAFPTMARILLYNVASNWLACFPSSAQTQVYDLFFLKGSAADTLQALIFNFTGNGCGDDVDLDAVFSNIERYLLSIEPHFS</sequence>
<comment type="caution">
    <text evidence="2">The sequence shown here is derived from an EMBL/GenBank/DDBJ whole genome shotgun (WGS) entry which is preliminary data.</text>
</comment>
<dbReference type="Proteomes" id="UP000652761">
    <property type="component" value="Unassembled WGS sequence"/>
</dbReference>
<dbReference type="PANTHER" id="PTHR15830">
    <property type="entry name" value="TELOMERE LENGTH REGULATION PROTEIN TEL2 FAMILY MEMBER"/>
    <property type="match status" value="1"/>
</dbReference>
<accession>A0A843TYR4</accession>
<dbReference type="InterPro" id="IPR051970">
    <property type="entry name" value="TEL2_Regulation"/>
</dbReference>
<dbReference type="AlphaFoldDB" id="A0A843TYR4"/>
<feature type="region of interest" description="Disordered" evidence="1">
    <location>
        <begin position="22"/>
        <end position="43"/>
    </location>
</feature>
<evidence type="ECO:0000256" key="1">
    <source>
        <dbReference type="SAM" id="MobiDB-lite"/>
    </source>
</evidence>
<dbReference type="GO" id="GO:0005829">
    <property type="term" value="C:cytosol"/>
    <property type="evidence" value="ECO:0007669"/>
    <property type="project" value="TreeGrafter"/>
</dbReference>
<proteinExistence type="predicted"/>